<keyword evidence="20" id="KW-1185">Reference proteome</keyword>
<dbReference type="CDD" id="cd01347">
    <property type="entry name" value="ligand_gated_channel"/>
    <property type="match status" value="1"/>
</dbReference>
<evidence type="ECO:0000259" key="18">
    <source>
        <dbReference type="Pfam" id="PF07715"/>
    </source>
</evidence>
<keyword evidence="7" id="KW-0732">Signal</keyword>
<evidence type="ECO:0000256" key="10">
    <source>
        <dbReference type="ARBA" id="ARBA00023077"/>
    </source>
</evidence>
<evidence type="ECO:0000256" key="4">
    <source>
        <dbReference type="ARBA" id="ARBA00022452"/>
    </source>
</evidence>
<feature type="domain" description="TonB-dependent receptor plug" evidence="18">
    <location>
        <begin position="85"/>
        <end position="176"/>
    </location>
</feature>
<accession>A0A2N7VDH0</accession>
<evidence type="ECO:0000313" key="19">
    <source>
        <dbReference type="EMBL" id="PMS15177.1"/>
    </source>
</evidence>
<dbReference type="PANTHER" id="PTHR32552">
    <property type="entry name" value="FERRICHROME IRON RECEPTOR-RELATED"/>
    <property type="match status" value="1"/>
</dbReference>
<evidence type="ECO:0000256" key="9">
    <source>
        <dbReference type="ARBA" id="ARBA00023065"/>
    </source>
</evidence>
<keyword evidence="5" id="KW-0410">Iron transport</keyword>
<dbReference type="GO" id="GO:0015344">
    <property type="term" value="F:siderophore uptake transmembrane transporter activity"/>
    <property type="evidence" value="ECO:0007669"/>
    <property type="project" value="TreeGrafter"/>
</dbReference>
<dbReference type="InterPro" id="IPR010105">
    <property type="entry name" value="TonB_sidphr_rcpt"/>
</dbReference>
<evidence type="ECO:0000313" key="20">
    <source>
        <dbReference type="Proteomes" id="UP000235616"/>
    </source>
</evidence>
<evidence type="ECO:0000256" key="7">
    <source>
        <dbReference type="ARBA" id="ARBA00022729"/>
    </source>
</evidence>
<dbReference type="Gene3D" id="2.170.130.10">
    <property type="entry name" value="TonB-dependent receptor, plug domain"/>
    <property type="match status" value="1"/>
</dbReference>
<dbReference type="Proteomes" id="UP000235616">
    <property type="component" value="Unassembled WGS sequence"/>
</dbReference>
<keyword evidence="9" id="KW-0406">Ion transport</keyword>
<gene>
    <name evidence="19" type="ORF">C0Z18_28060</name>
</gene>
<dbReference type="GO" id="GO:0038023">
    <property type="term" value="F:signaling receptor activity"/>
    <property type="evidence" value="ECO:0007669"/>
    <property type="project" value="InterPro"/>
</dbReference>
<comment type="caution">
    <text evidence="19">The sequence shown here is derived from an EMBL/GenBank/DDBJ whole genome shotgun (WGS) entry which is preliminary data.</text>
</comment>
<evidence type="ECO:0000256" key="16">
    <source>
        <dbReference type="RuleBase" id="RU003357"/>
    </source>
</evidence>
<dbReference type="SUPFAM" id="SSF56935">
    <property type="entry name" value="Porins"/>
    <property type="match status" value="1"/>
</dbReference>
<dbReference type="Gene3D" id="2.40.170.20">
    <property type="entry name" value="TonB-dependent receptor, beta-barrel domain"/>
    <property type="match status" value="1"/>
</dbReference>
<keyword evidence="13 14" id="KW-0998">Cell outer membrane</keyword>
<keyword evidence="4 14" id="KW-1134">Transmembrane beta strand</keyword>
<evidence type="ECO:0000256" key="12">
    <source>
        <dbReference type="ARBA" id="ARBA00023170"/>
    </source>
</evidence>
<keyword evidence="3 14" id="KW-0813">Transport</keyword>
<reference evidence="19 20" key="1">
    <citation type="submission" date="2018-01" db="EMBL/GenBank/DDBJ databases">
        <title>Whole genome analyses suggest that Burkholderia sensu lato contains two further novel genera in the rhizoxinica-symbiotica group Mycetohabitans gen. nov., and Trinickia gen. nov.: implications for the evolution of diazotrophy and nodulation in the Burkholderiaceae.</title>
        <authorList>
            <person name="Estrada-de los Santos P."/>
            <person name="Palmer M."/>
            <person name="Chavez-Ramirez B."/>
            <person name="Beukes C."/>
            <person name="Steenkamp E.T."/>
            <person name="Hirsch A.M."/>
            <person name="Manyaka P."/>
            <person name="Maluk M."/>
            <person name="Lafos M."/>
            <person name="Crook M."/>
            <person name="Gross E."/>
            <person name="Simon M.F."/>
            <person name="Bueno dos Reis Junior F."/>
            <person name="Poole P.S."/>
            <person name="Venter S.N."/>
            <person name="James E.K."/>
        </authorList>
    </citation>
    <scope>NUCLEOTIDE SEQUENCE [LARGE SCALE GENOMIC DNA]</scope>
    <source>
        <strain evidence="19 20">GIMN1.004</strain>
    </source>
</reference>
<name>A0A2N7VDH0_9BURK</name>
<comment type="similarity">
    <text evidence="2 14 16">Belongs to the TonB-dependent receptor family.</text>
</comment>
<dbReference type="InterPro" id="IPR012910">
    <property type="entry name" value="Plug_dom"/>
</dbReference>
<dbReference type="PROSITE" id="PS01156">
    <property type="entry name" value="TONB_DEPENDENT_REC_2"/>
    <property type="match status" value="1"/>
</dbReference>
<dbReference type="GO" id="GO:0015891">
    <property type="term" value="P:siderophore transport"/>
    <property type="evidence" value="ECO:0007669"/>
    <property type="project" value="InterPro"/>
</dbReference>
<organism evidence="19 20">
    <name type="scientific">Trinickia dabaoshanensis</name>
    <dbReference type="NCBI Taxonomy" id="564714"/>
    <lineage>
        <taxon>Bacteria</taxon>
        <taxon>Pseudomonadati</taxon>
        <taxon>Pseudomonadota</taxon>
        <taxon>Betaproteobacteria</taxon>
        <taxon>Burkholderiales</taxon>
        <taxon>Burkholderiaceae</taxon>
        <taxon>Trinickia</taxon>
    </lineage>
</organism>
<evidence type="ECO:0000256" key="11">
    <source>
        <dbReference type="ARBA" id="ARBA00023136"/>
    </source>
</evidence>
<keyword evidence="11 14" id="KW-0472">Membrane</keyword>
<dbReference type="InterPro" id="IPR010917">
    <property type="entry name" value="TonB_rcpt_CS"/>
</dbReference>
<evidence type="ECO:0000256" key="1">
    <source>
        <dbReference type="ARBA" id="ARBA00004571"/>
    </source>
</evidence>
<proteinExistence type="inferred from homology"/>
<feature type="short sequence motif" description="TonB C-terminal box" evidence="15">
    <location>
        <begin position="709"/>
        <end position="726"/>
    </location>
</feature>
<sequence length="726" mass="78145">MSVCNRGVVRGVARRRRILPVSVAGAVLSTIAGHAAAQAEGTVALPTITVKDKAPSLPGDYAPTFAGGQVARGAEYGVLGKQTNLDMPFTVTSYTSRLIEQQQARTLADVIANDPAVRSAFGFGNFSQEFVVRGFPLEGDDISLNGLYGIVPRQLVMTEALERVDVFRGANSFVGGVPPSSSGVGGGIDLRLKRADDKPLTRITLDGTASGEVGTHVDVGRRFGDRDQFGIRVNSAAHGGETSIDGEHRRDAITSVSLDYRGEKLRVYGDFVYQREKITDGRSVVYVRGNAIPAVPSATYNYTQAWNYSTLEDTLAMVRAEYDFLPGWTAYASAGVHHDSERGQYESPTYVSPTETSGYRLGVPYKADGLAGEAGVRGAFATGPVTHRLSAGVSISHLNTYSAYDMSGTFPTSLYDTVQVPQPAALFSGGNLNDPGLTSTTLMRSAAIADTLGFLNDRVLFTLGARYQKLHVADYDYTGASTSVYDQSATTPVFGLVVKPWRSVSFYLNRTEALSQGGQAPSTARNANQMLAPYRARQVEAGVKYDAERYGASLAVYQINQPSAYVDPATEIYGTNGDQRHRGVEVSMFGEPIKGVRLIAGGTLIDATLRGTAGGADDGNRPIGVPRYMFTFTGEWDVPALTGFTLMGRATYTSKQYLDVANQLSIAPWTRIDIGARYRRKVFGHETELRAMVLNVANHAYWSSTLGGYLTQGAPRTAMFSLSTDF</sequence>
<dbReference type="AlphaFoldDB" id="A0A2N7VDH0"/>
<evidence type="ECO:0000256" key="3">
    <source>
        <dbReference type="ARBA" id="ARBA00022448"/>
    </source>
</evidence>
<evidence type="ECO:0000256" key="2">
    <source>
        <dbReference type="ARBA" id="ARBA00009810"/>
    </source>
</evidence>
<evidence type="ECO:0000259" key="17">
    <source>
        <dbReference type="Pfam" id="PF00593"/>
    </source>
</evidence>
<dbReference type="EMBL" id="PNYA01000034">
    <property type="protein sequence ID" value="PMS15177.1"/>
    <property type="molecule type" value="Genomic_DNA"/>
</dbReference>
<keyword evidence="6 14" id="KW-0812">Transmembrane</keyword>
<protein>
    <submittedName>
        <fullName evidence="19">TonB-dependent siderophore receptor</fullName>
    </submittedName>
</protein>
<evidence type="ECO:0000256" key="14">
    <source>
        <dbReference type="PROSITE-ProRule" id="PRU01360"/>
    </source>
</evidence>
<dbReference type="InterPro" id="IPR036942">
    <property type="entry name" value="Beta-barrel_TonB_sf"/>
</dbReference>
<dbReference type="GO" id="GO:0009279">
    <property type="term" value="C:cell outer membrane"/>
    <property type="evidence" value="ECO:0007669"/>
    <property type="project" value="UniProtKB-SubCell"/>
</dbReference>
<dbReference type="RefSeq" id="WP_102648709.1">
    <property type="nucleotide sequence ID" value="NZ_PNYA01000034.1"/>
</dbReference>
<dbReference type="InterPro" id="IPR039426">
    <property type="entry name" value="TonB-dep_rcpt-like"/>
</dbReference>
<comment type="subcellular location">
    <subcellularLocation>
        <location evidence="1 14">Cell outer membrane</location>
        <topology evidence="1 14">Multi-pass membrane protein</topology>
    </subcellularLocation>
</comment>
<evidence type="ECO:0000256" key="5">
    <source>
        <dbReference type="ARBA" id="ARBA00022496"/>
    </source>
</evidence>
<keyword evidence="10 16" id="KW-0798">TonB box</keyword>
<dbReference type="NCBIfam" id="TIGR01783">
    <property type="entry name" value="TonB-siderophor"/>
    <property type="match status" value="1"/>
</dbReference>
<dbReference type="PROSITE" id="PS52016">
    <property type="entry name" value="TONB_DEPENDENT_REC_3"/>
    <property type="match status" value="1"/>
</dbReference>
<keyword evidence="12 19" id="KW-0675">Receptor</keyword>
<dbReference type="Pfam" id="PF07715">
    <property type="entry name" value="Plug"/>
    <property type="match status" value="1"/>
</dbReference>
<dbReference type="InterPro" id="IPR037066">
    <property type="entry name" value="Plug_dom_sf"/>
</dbReference>
<feature type="domain" description="TonB-dependent receptor-like beta-barrel" evidence="17">
    <location>
        <begin position="260"/>
        <end position="695"/>
    </location>
</feature>
<evidence type="ECO:0000256" key="6">
    <source>
        <dbReference type="ARBA" id="ARBA00022692"/>
    </source>
</evidence>
<evidence type="ECO:0000256" key="8">
    <source>
        <dbReference type="ARBA" id="ARBA00023004"/>
    </source>
</evidence>
<dbReference type="PANTHER" id="PTHR32552:SF82">
    <property type="entry name" value="FCUA PROTEIN"/>
    <property type="match status" value="1"/>
</dbReference>
<keyword evidence="8" id="KW-0408">Iron</keyword>
<evidence type="ECO:0000256" key="15">
    <source>
        <dbReference type="PROSITE-ProRule" id="PRU10144"/>
    </source>
</evidence>
<evidence type="ECO:0000256" key="13">
    <source>
        <dbReference type="ARBA" id="ARBA00023237"/>
    </source>
</evidence>
<dbReference type="Pfam" id="PF00593">
    <property type="entry name" value="TonB_dep_Rec_b-barrel"/>
    <property type="match status" value="1"/>
</dbReference>
<dbReference type="InterPro" id="IPR000531">
    <property type="entry name" value="Beta-barrel_TonB"/>
</dbReference>
<dbReference type="OrthoDB" id="8732650at2"/>